<comment type="caution">
    <text evidence="1">The sequence shown here is derived from an EMBL/GenBank/DDBJ whole genome shotgun (WGS) entry which is preliminary data.</text>
</comment>
<evidence type="ECO:0000313" key="1">
    <source>
        <dbReference type="EMBL" id="GLI56714.1"/>
    </source>
</evidence>
<keyword evidence="2" id="KW-1185">Reference proteome</keyword>
<proteinExistence type="predicted"/>
<organism evidence="1 2">
    <name type="scientific">Propionigenium maris DSM 9537</name>
    <dbReference type="NCBI Taxonomy" id="1123000"/>
    <lineage>
        <taxon>Bacteria</taxon>
        <taxon>Fusobacteriati</taxon>
        <taxon>Fusobacteriota</taxon>
        <taxon>Fusobacteriia</taxon>
        <taxon>Fusobacteriales</taxon>
        <taxon>Fusobacteriaceae</taxon>
        <taxon>Propionigenium</taxon>
    </lineage>
</organism>
<protein>
    <submittedName>
        <fullName evidence="1">Uncharacterized protein</fullName>
    </submittedName>
</protein>
<accession>A0A9W6GMU1</accession>
<dbReference type="Proteomes" id="UP001144471">
    <property type="component" value="Unassembled WGS sequence"/>
</dbReference>
<name>A0A9W6GMU1_9FUSO</name>
<evidence type="ECO:0000313" key="2">
    <source>
        <dbReference type="Proteomes" id="UP001144471"/>
    </source>
</evidence>
<dbReference type="EMBL" id="BSDY01000009">
    <property type="protein sequence ID" value="GLI56714.1"/>
    <property type="molecule type" value="Genomic_DNA"/>
</dbReference>
<sequence>MRYIHGLGSLPLIETDEGREVRMNIFDESGMVEIMGDNNQINYLLIRNGEVPNRVRSSLTYNHRSVEFRL</sequence>
<reference evidence="1" key="1">
    <citation type="submission" date="2022-12" db="EMBL/GenBank/DDBJ databases">
        <title>Reference genome sequencing for broad-spectrum identification of bacterial and archaeal isolates by mass spectrometry.</title>
        <authorList>
            <person name="Sekiguchi Y."/>
            <person name="Tourlousse D.M."/>
        </authorList>
    </citation>
    <scope>NUCLEOTIDE SEQUENCE</scope>
    <source>
        <strain evidence="1">10succ1</strain>
    </source>
</reference>
<dbReference type="AlphaFoldDB" id="A0A9W6GMU1"/>
<dbReference type="RefSeq" id="WP_281836025.1">
    <property type="nucleotide sequence ID" value="NZ_BSDY01000009.1"/>
</dbReference>
<gene>
    <name evidence="1" type="ORF">PM10SUCC1_22280</name>
</gene>